<sequence>MAEVNLSFDEYISVLNHSNLPNTVIVEGKDDIKLYRILEKLGINIFPVGGRNTLLKIFEERHRLKCNNIAFIADKDVWVNIGIPPEYIDEKLIFTSGYSIENDVFIDFKCEDILSGKDNYDAYKSDLDKYIHWYTLAIYRLNEYDRNLEIAKHPNEIINNFEIFNENKYLENYPNELKAKIRQAYPLSIRGKSLIDLFLRNAKGHSIISIFDSIAARPGEKINSLFENVKSIVI</sequence>
<keyword evidence="3" id="KW-1185">Reference proteome</keyword>
<reference evidence="2 3" key="1">
    <citation type="submission" date="2013-12" db="EMBL/GenBank/DDBJ databases">
        <title>Annotation of the Mannheimia varigena USDA-ARS-USMARC-1296 complete genome.</title>
        <authorList>
            <person name="Harhay G.P."/>
            <person name="Clawson M.L."/>
            <person name="Murray R.W."/>
            <person name="Lubbers B.V."/>
            <person name="Heaton M.P."/>
            <person name="Chitko-Mckown C.G."/>
            <person name="Harhay D.M."/>
            <person name="Smith T.P.L."/>
        </authorList>
    </citation>
    <scope>NUCLEOTIDE SEQUENCE [LARGE SCALE GENOMIC DNA]</scope>
    <source>
        <strain evidence="2 3">USDA-ARS-USMARC-1296</strain>
    </source>
</reference>
<protein>
    <recommendedName>
        <fullName evidence="1">DUF4435 domain-containing protein</fullName>
    </recommendedName>
</protein>
<dbReference type="KEGG" id="mvi:X808_18030"/>
<dbReference type="PATRIC" id="fig|1433287.3.peg.1799"/>
<evidence type="ECO:0000259" key="1">
    <source>
        <dbReference type="Pfam" id="PF14491"/>
    </source>
</evidence>
<dbReference type="InterPro" id="IPR029492">
    <property type="entry name" value="DUF4435"/>
</dbReference>
<dbReference type="OrthoDB" id="6713393at2"/>
<feature type="domain" description="DUF4435" evidence="1">
    <location>
        <begin position="25"/>
        <end position="137"/>
    </location>
</feature>
<dbReference type="Pfam" id="PF14491">
    <property type="entry name" value="DUF4435"/>
    <property type="match status" value="1"/>
</dbReference>
<dbReference type="eggNOG" id="ENOG503342K">
    <property type="taxonomic scope" value="Bacteria"/>
</dbReference>
<dbReference type="Proteomes" id="UP000066995">
    <property type="component" value="Chromosome"/>
</dbReference>
<gene>
    <name evidence="2" type="ORF">X808_18030</name>
</gene>
<organism evidence="2 3">
    <name type="scientific">Mannheimia varigena USDA-ARS-USMARC-1296</name>
    <dbReference type="NCBI Taxonomy" id="1433287"/>
    <lineage>
        <taxon>Bacteria</taxon>
        <taxon>Pseudomonadati</taxon>
        <taxon>Pseudomonadota</taxon>
        <taxon>Gammaproteobacteria</taxon>
        <taxon>Pasteurellales</taxon>
        <taxon>Pasteurellaceae</taxon>
        <taxon>Mannheimia</taxon>
    </lineage>
</organism>
<accession>W0QGH1</accession>
<dbReference type="AlphaFoldDB" id="W0QGH1"/>
<dbReference type="EMBL" id="CP006943">
    <property type="protein sequence ID" value="AHG76323.1"/>
    <property type="molecule type" value="Genomic_DNA"/>
</dbReference>
<dbReference type="RefSeq" id="WP_025218011.1">
    <property type="nucleotide sequence ID" value="NZ_CP006943.1"/>
</dbReference>
<evidence type="ECO:0000313" key="3">
    <source>
        <dbReference type="Proteomes" id="UP000066995"/>
    </source>
</evidence>
<name>W0QGH1_9PAST</name>
<proteinExistence type="predicted"/>
<dbReference type="HOGENOM" id="CLU_097160_0_0_6"/>
<evidence type="ECO:0000313" key="2">
    <source>
        <dbReference type="EMBL" id="AHG76323.1"/>
    </source>
</evidence>